<feature type="domain" description="Thioredoxin" evidence="2">
    <location>
        <begin position="21"/>
        <end position="154"/>
    </location>
</feature>
<dbReference type="AlphaFoldDB" id="A0A7X6DJ74"/>
<dbReference type="InterPro" id="IPR036249">
    <property type="entry name" value="Thioredoxin-like_sf"/>
</dbReference>
<dbReference type="PROSITE" id="PS51257">
    <property type="entry name" value="PROKAR_LIPOPROTEIN"/>
    <property type="match status" value="1"/>
</dbReference>
<dbReference type="InterPro" id="IPR013766">
    <property type="entry name" value="Thioredoxin_domain"/>
</dbReference>
<dbReference type="Gene3D" id="3.40.30.10">
    <property type="entry name" value="Glutaredoxin"/>
    <property type="match status" value="1"/>
</dbReference>
<dbReference type="Pfam" id="PF13098">
    <property type="entry name" value="Thioredoxin_2"/>
    <property type="match status" value="1"/>
</dbReference>
<dbReference type="EMBL" id="VTOX01000009">
    <property type="protein sequence ID" value="NKE68161.1"/>
    <property type="molecule type" value="Genomic_DNA"/>
</dbReference>
<evidence type="ECO:0000256" key="1">
    <source>
        <dbReference type="SAM" id="SignalP"/>
    </source>
</evidence>
<dbReference type="GO" id="GO:0045454">
    <property type="term" value="P:cell redox homeostasis"/>
    <property type="evidence" value="ECO:0007669"/>
    <property type="project" value="TreeGrafter"/>
</dbReference>
<name>A0A7X6DJ74_9BURK</name>
<organism evidence="3 4">
    <name type="scientific">Ramlibacter lithotrophicus</name>
    <dbReference type="NCBI Taxonomy" id="2606681"/>
    <lineage>
        <taxon>Bacteria</taxon>
        <taxon>Pseudomonadati</taxon>
        <taxon>Pseudomonadota</taxon>
        <taxon>Betaproteobacteria</taxon>
        <taxon>Burkholderiales</taxon>
        <taxon>Comamonadaceae</taxon>
        <taxon>Ramlibacter</taxon>
    </lineage>
</organism>
<feature type="signal peptide" evidence="1">
    <location>
        <begin position="1"/>
        <end position="29"/>
    </location>
</feature>
<dbReference type="PANTHER" id="PTHR32234">
    <property type="entry name" value="THIOL:DISULFIDE INTERCHANGE PROTEIN DSBD"/>
    <property type="match status" value="1"/>
</dbReference>
<comment type="caution">
    <text evidence="3">The sequence shown here is derived from an EMBL/GenBank/DDBJ whole genome shotgun (WGS) entry which is preliminary data.</text>
</comment>
<dbReference type="RefSeq" id="WP_168109288.1">
    <property type="nucleotide sequence ID" value="NZ_VTOX01000009.1"/>
</dbReference>
<gene>
    <name evidence="3" type="ORF">RAMLITH_20250</name>
</gene>
<keyword evidence="4" id="KW-1185">Reference proteome</keyword>
<keyword evidence="1" id="KW-0732">Signal</keyword>
<sequence>MRDGVGPSIAIRRCALAAVLALACGAAPGAPPAAAPGGIAWHAAASDAEVDRAFAAARAAGKPVFLYWAAVWCPPCNQVKATLFSRPDFVERSRAFVPVYVDGDKPGAQKVAARFKVQGYPTMILFKPDGTEITRLPGEVDPERYLIALSAALEAQVPVRELVARALAGKTIEPQQWRLLAFYSWDTDQEQVVAQKELASRLDELAAKAPTALPEVRQRLALKSLALRSQSGTVNTGVVDAGRRLVDQVLQDPSSVALHADVLTAYAGSAVRWLAPAGEERRELATRWDAALVKLLAGAAQLSKASRIDALDARVALWKLIGGADDLAPQQRAQVLTEVARIVAGTTDRYERQAVVPAAAHVLREAGLIDESDEVLKAELPRAVAPYYHMLGLAGNAKKRKDAAAALHWYEQAWRRSEGPATRLQWGANYLGNLIELAPGDVARIEKTAKGLIGELQPKAETFYERNQRALARISARLQQWQGQDPERRRAVTRIRQQLASTCAKLPAKDAGRANCTSLLAA</sequence>
<evidence type="ECO:0000259" key="2">
    <source>
        <dbReference type="PROSITE" id="PS51352"/>
    </source>
</evidence>
<reference evidence="3 4" key="1">
    <citation type="journal article" date="2020" name="Nature">
        <title>Bacterial chemolithoautotrophy via manganese oxidation.</title>
        <authorList>
            <person name="Yu H."/>
            <person name="Leadbetter J.R."/>
        </authorList>
    </citation>
    <scope>NUCLEOTIDE SEQUENCE [LARGE SCALE GENOMIC DNA]</scope>
    <source>
        <strain evidence="3 4">RBP-1</strain>
    </source>
</reference>
<dbReference type="SUPFAM" id="SSF52833">
    <property type="entry name" value="Thioredoxin-like"/>
    <property type="match status" value="1"/>
</dbReference>
<dbReference type="Proteomes" id="UP000521868">
    <property type="component" value="Unassembled WGS sequence"/>
</dbReference>
<evidence type="ECO:0000313" key="4">
    <source>
        <dbReference type="Proteomes" id="UP000521868"/>
    </source>
</evidence>
<proteinExistence type="predicted"/>
<evidence type="ECO:0000313" key="3">
    <source>
        <dbReference type="EMBL" id="NKE68161.1"/>
    </source>
</evidence>
<dbReference type="GO" id="GO:0015035">
    <property type="term" value="F:protein-disulfide reductase activity"/>
    <property type="evidence" value="ECO:0007669"/>
    <property type="project" value="TreeGrafter"/>
</dbReference>
<dbReference type="PROSITE" id="PS51352">
    <property type="entry name" value="THIOREDOXIN_2"/>
    <property type="match status" value="1"/>
</dbReference>
<dbReference type="PANTHER" id="PTHR32234:SF0">
    <property type="entry name" value="THIOL:DISULFIDE INTERCHANGE PROTEIN DSBD"/>
    <property type="match status" value="1"/>
</dbReference>
<feature type="chain" id="PRO_5030844437" evidence="1">
    <location>
        <begin position="30"/>
        <end position="522"/>
    </location>
</feature>
<dbReference type="InterPro" id="IPR012336">
    <property type="entry name" value="Thioredoxin-like_fold"/>
</dbReference>
<accession>A0A7X6DJ74</accession>
<protein>
    <submittedName>
        <fullName evidence="3">Thioredoxin family protein</fullName>
    </submittedName>
</protein>